<protein>
    <submittedName>
        <fullName evidence="2">ABC transporter G family member 25-like</fullName>
    </submittedName>
</protein>
<reference evidence="3" key="1">
    <citation type="journal article" date="2019" name="Nat. Commun.">
        <title>The genome of broomcorn millet.</title>
        <authorList>
            <person name="Zou C."/>
            <person name="Miki D."/>
            <person name="Li D."/>
            <person name="Tang Q."/>
            <person name="Xiao L."/>
            <person name="Rajput S."/>
            <person name="Deng P."/>
            <person name="Jia W."/>
            <person name="Huang R."/>
            <person name="Zhang M."/>
            <person name="Sun Y."/>
            <person name="Hu J."/>
            <person name="Fu X."/>
            <person name="Schnable P.S."/>
            <person name="Li F."/>
            <person name="Zhang H."/>
            <person name="Feng B."/>
            <person name="Zhu X."/>
            <person name="Liu R."/>
            <person name="Schnable J.C."/>
            <person name="Zhu J.-K."/>
            <person name="Zhang H."/>
        </authorList>
    </citation>
    <scope>NUCLEOTIDE SEQUENCE [LARGE SCALE GENOMIC DNA]</scope>
</reference>
<dbReference type="Proteomes" id="UP000275267">
    <property type="component" value="Unassembled WGS sequence"/>
</dbReference>
<dbReference type="AlphaFoldDB" id="A0A3L6R3T4"/>
<name>A0A3L6R3T4_PANMI</name>
<organism evidence="2 3">
    <name type="scientific">Panicum miliaceum</name>
    <name type="common">Proso millet</name>
    <name type="synonym">Broomcorn millet</name>
    <dbReference type="NCBI Taxonomy" id="4540"/>
    <lineage>
        <taxon>Eukaryota</taxon>
        <taxon>Viridiplantae</taxon>
        <taxon>Streptophyta</taxon>
        <taxon>Embryophyta</taxon>
        <taxon>Tracheophyta</taxon>
        <taxon>Spermatophyta</taxon>
        <taxon>Magnoliopsida</taxon>
        <taxon>Liliopsida</taxon>
        <taxon>Poales</taxon>
        <taxon>Poaceae</taxon>
        <taxon>PACMAD clade</taxon>
        <taxon>Panicoideae</taxon>
        <taxon>Panicodae</taxon>
        <taxon>Paniceae</taxon>
        <taxon>Panicinae</taxon>
        <taxon>Panicum</taxon>
        <taxon>Panicum sect. Panicum</taxon>
    </lineage>
</organism>
<proteinExistence type="predicted"/>
<sequence length="212" mass="22813">MARRAAAHRLHDTGRRAAPAPHHARDARLLRLPAPCPPPTSLWATLSCTACRAASGSVSSSGTRCSKGLLILDEHMSELGSAAVRLVAMLSALVRRRAHHLTVVMNVHQPSSHHVYCMFDSVTLLAAVAVAHGGRLAPCAGRECRRNGRSDCDSFRHNACTELLLFRFSAEDDAGSEGVGQSEEPPCGWGSCRRDRIDPPDPMVIGVLIRCP</sequence>
<comment type="caution">
    <text evidence="2">The sequence shown here is derived from an EMBL/GenBank/DDBJ whole genome shotgun (WGS) entry which is preliminary data.</text>
</comment>
<keyword evidence="3" id="KW-1185">Reference proteome</keyword>
<dbReference type="EMBL" id="PQIB02000010">
    <property type="protein sequence ID" value="RLM93588.1"/>
    <property type="molecule type" value="Genomic_DNA"/>
</dbReference>
<feature type="region of interest" description="Disordered" evidence="1">
    <location>
        <begin position="1"/>
        <end position="23"/>
    </location>
</feature>
<evidence type="ECO:0000313" key="3">
    <source>
        <dbReference type="Proteomes" id="UP000275267"/>
    </source>
</evidence>
<evidence type="ECO:0000313" key="2">
    <source>
        <dbReference type="EMBL" id="RLM93588.1"/>
    </source>
</evidence>
<gene>
    <name evidence="2" type="ORF">C2845_PM08G22500</name>
</gene>
<evidence type="ECO:0000256" key="1">
    <source>
        <dbReference type="SAM" id="MobiDB-lite"/>
    </source>
</evidence>
<accession>A0A3L6R3T4</accession>